<dbReference type="GO" id="GO:0016747">
    <property type="term" value="F:acyltransferase activity, transferring groups other than amino-acyl groups"/>
    <property type="evidence" value="ECO:0007669"/>
    <property type="project" value="InterPro"/>
</dbReference>
<dbReference type="SUPFAM" id="SSF55729">
    <property type="entry name" value="Acyl-CoA N-acyltransferases (Nat)"/>
    <property type="match status" value="1"/>
</dbReference>
<sequence>MNMLHEVPGIGEYMELRAAAGLAPKEEAVAHTALMNLMLSVVMRDDQGQLIGMGRIIGDGACYFQIVDVMVHPSREGEEWQQTIMNVLMEYVQQQAPQGADILLMADVPSVGFYRKYGFELTYPHSLSMIRRL</sequence>
<protein>
    <submittedName>
        <fullName evidence="2">N-acetyltransferase</fullName>
    </submittedName>
</protein>
<dbReference type="Gene3D" id="3.40.630.30">
    <property type="match status" value="1"/>
</dbReference>
<evidence type="ECO:0000313" key="3">
    <source>
        <dbReference type="Proteomes" id="UP000266177"/>
    </source>
</evidence>
<organism evidence="2 3">
    <name type="scientific">Paenibacillus thiaminolyticus</name>
    <name type="common">Bacillus thiaminolyticus</name>
    <dbReference type="NCBI Taxonomy" id="49283"/>
    <lineage>
        <taxon>Bacteria</taxon>
        <taxon>Bacillati</taxon>
        <taxon>Bacillota</taxon>
        <taxon>Bacilli</taxon>
        <taxon>Bacillales</taxon>
        <taxon>Paenibacillaceae</taxon>
        <taxon>Paenibacillus</taxon>
    </lineage>
</organism>
<dbReference type="EMBL" id="QYZD01000016">
    <property type="protein sequence ID" value="RJG22417.1"/>
    <property type="molecule type" value="Genomic_DNA"/>
</dbReference>
<proteinExistence type="predicted"/>
<feature type="domain" description="N-acetyltransferase" evidence="1">
    <location>
        <begin position="41"/>
        <end position="122"/>
    </location>
</feature>
<dbReference type="Pfam" id="PF13673">
    <property type="entry name" value="Acetyltransf_10"/>
    <property type="match status" value="1"/>
</dbReference>
<evidence type="ECO:0000313" key="2">
    <source>
        <dbReference type="EMBL" id="RJG22417.1"/>
    </source>
</evidence>
<dbReference type="RefSeq" id="WP_119794781.1">
    <property type="nucleotide sequence ID" value="NZ_QYZD01000016.1"/>
</dbReference>
<reference evidence="2 3" key="1">
    <citation type="submission" date="2018-09" db="EMBL/GenBank/DDBJ databases">
        <title>Paenibacillus SK2017-BO5.</title>
        <authorList>
            <person name="Piskunova J.V."/>
            <person name="Dubiley S.A."/>
            <person name="Severinov K.V."/>
        </authorList>
    </citation>
    <scope>NUCLEOTIDE SEQUENCE [LARGE SCALE GENOMIC DNA]</scope>
    <source>
        <strain evidence="2 3">BO5</strain>
    </source>
</reference>
<gene>
    <name evidence="2" type="ORF">DQX05_17245</name>
</gene>
<dbReference type="AlphaFoldDB" id="A0A3A3GF89"/>
<name>A0A3A3GF89_PANTH</name>
<dbReference type="Proteomes" id="UP000266177">
    <property type="component" value="Unassembled WGS sequence"/>
</dbReference>
<dbReference type="InterPro" id="IPR000182">
    <property type="entry name" value="GNAT_dom"/>
</dbReference>
<comment type="caution">
    <text evidence="2">The sequence shown here is derived from an EMBL/GenBank/DDBJ whole genome shotgun (WGS) entry which is preliminary data.</text>
</comment>
<keyword evidence="2" id="KW-0808">Transferase</keyword>
<evidence type="ECO:0000259" key="1">
    <source>
        <dbReference type="Pfam" id="PF13673"/>
    </source>
</evidence>
<dbReference type="OrthoDB" id="9775804at2"/>
<accession>A0A3A3GF89</accession>
<dbReference type="InterPro" id="IPR016181">
    <property type="entry name" value="Acyl_CoA_acyltransferase"/>
</dbReference>